<accession>A0A4P9W639</accession>
<feature type="compositionally biased region" description="Polar residues" evidence="1">
    <location>
        <begin position="226"/>
        <end position="239"/>
    </location>
</feature>
<organism evidence="3 4">
    <name type="scientific">Blyttiomyces helicus</name>
    <dbReference type="NCBI Taxonomy" id="388810"/>
    <lineage>
        <taxon>Eukaryota</taxon>
        <taxon>Fungi</taxon>
        <taxon>Fungi incertae sedis</taxon>
        <taxon>Chytridiomycota</taxon>
        <taxon>Chytridiomycota incertae sedis</taxon>
        <taxon>Chytridiomycetes</taxon>
        <taxon>Chytridiomycetes incertae sedis</taxon>
        <taxon>Blyttiomyces</taxon>
    </lineage>
</organism>
<dbReference type="PANTHER" id="PTHR35872">
    <property type="entry name" value="INTEGRAL MEMBRANE PROTEIN (AFU_ORTHOLOGUE AFUA_5G07110)"/>
    <property type="match status" value="1"/>
</dbReference>
<feature type="transmembrane region" description="Helical" evidence="2">
    <location>
        <begin position="157"/>
        <end position="178"/>
    </location>
</feature>
<reference evidence="4" key="1">
    <citation type="journal article" date="2018" name="Nat. Microbiol.">
        <title>Leveraging single-cell genomics to expand the fungal tree of life.</title>
        <authorList>
            <person name="Ahrendt S.R."/>
            <person name="Quandt C.A."/>
            <person name="Ciobanu D."/>
            <person name="Clum A."/>
            <person name="Salamov A."/>
            <person name="Andreopoulos B."/>
            <person name="Cheng J.F."/>
            <person name="Woyke T."/>
            <person name="Pelin A."/>
            <person name="Henrissat B."/>
            <person name="Reynolds N.K."/>
            <person name="Benny G.L."/>
            <person name="Smith M.E."/>
            <person name="James T.Y."/>
            <person name="Grigoriev I.V."/>
        </authorList>
    </citation>
    <scope>NUCLEOTIDE SEQUENCE [LARGE SCALE GENOMIC DNA]</scope>
</reference>
<evidence type="ECO:0000313" key="3">
    <source>
        <dbReference type="EMBL" id="RKO87911.1"/>
    </source>
</evidence>
<keyword evidence="2" id="KW-1133">Transmembrane helix</keyword>
<gene>
    <name evidence="3" type="ORF">BDK51DRAFT_45165</name>
</gene>
<evidence type="ECO:0000313" key="4">
    <source>
        <dbReference type="Proteomes" id="UP000269721"/>
    </source>
</evidence>
<evidence type="ECO:0000256" key="1">
    <source>
        <dbReference type="SAM" id="MobiDB-lite"/>
    </source>
</evidence>
<keyword evidence="4" id="KW-1185">Reference proteome</keyword>
<feature type="compositionally biased region" description="Basic and acidic residues" evidence="1">
    <location>
        <begin position="262"/>
        <end position="275"/>
    </location>
</feature>
<dbReference type="InterPro" id="IPR021369">
    <property type="entry name" value="DUF2985"/>
</dbReference>
<feature type="region of interest" description="Disordered" evidence="1">
    <location>
        <begin position="190"/>
        <end position="275"/>
    </location>
</feature>
<dbReference type="AlphaFoldDB" id="A0A4P9W639"/>
<feature type="transmembrane region" description="Helical" evidence="2">
    <location>
        <begin position="6"/>
        <end position="22"/>
    </location>
</feature>
<keyword evidence="2" id="KW-0472">Membrane</keyword>
<dbReference type="PANTHER" id="PTHR35872:SF2">
    <property type="entry name" value="INTEGRAL MEMBRANE PROTEIN (AFU_ORTHOLOGUE AFUA_5G07110)"/>
    <property type="match status" value="1"/>
</dbReference>
<dbReference type="Proteomes" id="UP000269721">
    <property type="component" value="Unassembled WGS sequence"/>
</dbReference>
<feature type="transmembrane region" description="Helical" evidence="2">
    <location>
        <begin position="125"/>
        <end position="145"/>
    </location>
</feature>
<evidence type="ECO:0000256" key="2">
    <source>
        <dbReference type="SAM" id="Phobius"/>
    </source>
</evidence>
<dbReference type="Pfam" id="PF11204">
    <property type="entry name" value="DUF2985"/>
    <property type="match status" value="1"/>
</dbReference>
<dbReference type="OrthoDB" id="6407410at2759"/>
<proteinExistence type="predicted"/>
<protein>
    <submittedName>
        <fullName evidence="3">Uncharacterized protein</fullName>
    </submittedName>
</protein>
<dbReference type="EMBL" id="KZ997075">
    <property type="protein sequence ID" value="RKO87911.1"/>
    <property type="molecule type" value="Genomic_DNA"/>
</dbReference>
<sequence length="295" mass="32460">MLFIIVVSGAILFMALVGMIKWQNDDIKKQWIEDSSQVLNACFTLNALLLAPGRTLTLHRTIQLARARGWRTGPSEGWTADAIKRARVLEADNKPWLHLVPTRPSGAVIPDYEITPWRKWVAITLYNNANGWFQIPMAVAMYVWINDFNNRPPYIVGASLPLSFICGAIAGIWPSLIWKKVKKIRKERKAAAGGEDAGGPIPSDGIPLTEGSASKTLSVGGASTGAEDTNTVDTQTPVKTPTPIDTHEELEGGSRGPIFQEGGERGRTRGSLKEEKWTRSLTRKVLFGGEKEEEE</sequence>
<keyword evidence="2" id="KW-0812">Transmembrane</keyword>
<name>A0A4P9W639_9FUNG</name>